<dbReference type="CDD" id="cd03444">
    <property type="entry name" value="Thioesterase_II_repeat1"/>
    <property type="match status" value="1"/>
</dbReference>
<dbReference type="AlphaFoldDB" id="A0A9P4YV36"/>
<dbReference type="GO" id="GO:0006637">
    <property type="term" value="P:acyl-CoA metabolic process"/>
    <property type="evidence" value="ECO:0007669"/>
    <property type="project" value="InterPro"/>
</dbReference>
<dbReference type="InterPro" id="IPR029069">
    <property type="entry name" value="HotDog_dom_sf"/>
</dbReference>
<dbReference type="OrthoDB" id="68328at2759"/>
<evidence type="ECO:0008006" key="7">
    <source>
        <dbReference type="Google" id="ProtNLM"/>
    </source>
</evidence>
<comment type="similarity">
    <text evidence="1">Belongs to the C/M/P thioester hydrolase family.</text>
</comment>
<protein>
    <recommendedName>
        <fullName evidence="7">Acyl-CoA thioesterase</fullName>
    </recommendedName>
</protein>
<dbReference type="InterPro" id="IPR042171">
    <property type="entry name" value="Acyl-CoA_hotdog"/>
</dbReference>
<evidence type="ECO:0000256" key="2">
    <source>
        <dbReference type="ARBA" id="ARBA00022801"/>
    </source>
</evidence>
<evidence type="ECO:0000313" key="6">
    <source>
        <dbReference type="Proteomes" id="UP000749293"/>
    </source>
</evidence>
<dbReference type="PANTHER" id="PTHR11066">
    <property type="entry name" value="ACYL-COA THIOESTERASE"/>
    <property type="match status" value="1"/>
</dbReference>
<dbReference type="InterPro" id="IPR049450">
    <property type="entry name" value="ACOT8-like_C"/>
</dbReference>
<dbReference type="GO" id="GO:0009062">
    <property type="term" value="P:fatty acid catabolic process"/>
    <property type="evidence" value="ECO:0007669"/>
    <property type="project" value="TreeGrafter"/>
</dbReference>
<dbReference type="SUPFAM" id="SSF54637">
    <property type="entry name" value="Thioesterase/thiol ester dehydrase-isomerase"/>
    <property type="match status" value="2"/>
</dbReference>
<dbReference type="Proteomes" id="UP000749293">
    <property type="component" value="Unassembled WGS sequence"/>
</dbReference>
<sequence length="323" mass="35066">MSLAELTAVERVGKDEYVSKSYPIWVGNAMPIAYGGCAMGVALRSACDTVPSGFTPYSVLGHFLGPASTDQKFRCRVHDRRTTRTFATRRVEVSQLRGDGTSRSCLELTADFHVAEASISDYQAAPFAAWPGRHDCPTTQELLESVRARGAASDDLIDAVLAVGGGGSGGQTVVRRPCPNGVAAQNLIGVAKQLPTTQDHLPITSKASADWQRCPVSLDGPAANFAAAIFLMDSALSFTPLTHDHKWFDDVAACSTLDFAFRIFVPRIDLEQWTLQERQTIRGGWGRSYTEGRLRDEKGQLLASMTQQSILRPHKGQGVKPKI</sequence>
<dbReference type="GO" id="GO:0005782">
    <property type="term" value="C:peroxisomal matrix"/>
    <property type="evidence" value="ECO:0007669"/>
    <property type="project" value="UniProtKB-SubCell"/>
</dbReference>
<evidence type="ECO:0000256" key="1">
    <source>
        <dbReference type="ARBA" id="ARBA00006538"/>
    </source>
</evidence>
<feature type="domain" description="Acyl-CoA thioesterase-like C-terminal" evidence="4">
    <location>
        <begin position="199"/>
        <end position="310"/>
    </location>
</feature>
<name>A0A9P4YV36_9HYPO</name>
<evidence type="ECO:0000259" key="3">
    <source>
        <dbReference type="Pfam" id="PF13622"/>
    </source>
</evidence>
<accession>A0A9P4YV36</accession>
<organism evidence="5 6">
    <name type="scientific">Geosmithia morbida</name>
    <dbReference type="NCBI Taxonomy" id="1094350"/>
    <lineage>
        <taxon>Eukaryota</taxon>
        <taxon>Fungi</taxon>
        <taxon>Dikarya</taxon>
        <taxon>Ascomycota</taxon>
        <taxon>Pezizomycotina</taxon>
        <taxon>Sordariomycetes</taxon>
        <taxon>Hypocreomycetidae</taxon>
        <taxon>Hypocreales</taxon>
        <taxon>Bionectriaceae</taxon>
        <taxon>Geosmithia</taxon>
    </lineage>
</organism>
<gene>
    <name evidence="5" type="ORF">GMORB2_6620</name>
</gene>
<dbReference type="GeneID" id="55972845"/>
<dbReference type="Pfam" id="PF13622">
    <property type="entry name" value="4HBT_3"/>
    <property type="match status" value="1"/>
</dbReference>
<dbReference type="Pfam" id="PF20789">
    <property type="entry name" value="4HBT_3C"/>
    <property type="match status" value="1"/>
</dbReference>
<proteinExistence type="inferred from homology"/>
<dbReference type="PANTHER" id="PTHR11066:SF35">
    <property type="entry name" value="ACYL-COA THIOESTERASE II"/>
    <property type="match status" value="1"/>
</dbReference>
<evidence type="ECO:0000259" key="4">
    <source>
        <dbReference type="Pfam" id="PF20789"/>
    </source>
</evidence>
<reference evidence="5" key="1">
    <citation type="submission" date="2020-03" db="EMBL/GenBank/DDBJ databases">
        <title>Site-based positive gene gene selection in Geosmithia morbida across the United States reveals a broad range of putative effectors and factors for local host and environmental adapation.</title>
        <authorList>
            <person name="Onufrak A."/>
            <person name="Murdoch R.W."/>
            <person name="Gazis R."/>
            <person name="Huff M."/>
            <person name="Staton M."/>
            <person name="Klingeman W."/>
            <person name="Hadziabdic D."/>
        </authorList>
    </citation>
    <scope>NUCLEOTIDE SEQUENCE</scope>
    <source>
        <strain evidence="5">1262</strain>
    </source>
</reference>
<dbReference type="GO" id="GO:0047617">
    <property type="term" value="F:fatty acyl-CoA hydrolase activity"/>
    <property type="evidence" value="ECO:0007669"/>
    <property type="project" value="InterPro"/>
</dbReference>
<evidence type="ECO:0000313" key="5">
    <source>
        <dbReference type="EMBL" id="KAF4123072.1"/>
    </source>
</evidence>
<dbReference type="Gene3D" id="2.40.160.210">
    <property type="entry name" value="Acyl-CoA thioesterase, double hotdog domain"/>
    <property type="match status" value="1"/>
</dbReference>
<comment type="caution">
    <text evidence="5">The sequence shown here is derived from an EMBL/GenBank/DDBJ whole genome shotgun (WGS) entry which is preliminary data.</text>
</comment>
<keyword evidence="6" id="KW-1185">Reference proteome</keyword>
<keyword evidence="2" id="KW-0378">Hydrolase</keyword>
<feature type="domain" description="Acyl-CoA thioesterase-like N-terminal HotDog" evidence="3">
    <location>
        <begin position="25"/>
        <end position="113"/>
    </location>
</feature>
<dbReference type="InterPro" id="IPR003703">
    <property type="entry name" value="Acyl_CoA_thio"/>
</dbReference>
<dbReference type="InterPro" id="IPR049449">
    <property type="entry name" value="TesB_ACOT8-like_N"/>
</dbReference>
<dbReference type="RefSeq" id="XP_035321724.1">
    <property type="nucleotide sequence ID" value="XM_035468590.1"/>
</dbReference>
<dbReference type="EMBL" id="JAANYQ010000007">
    <property type="protein sequence ID" value="KAF4123072.1"/>
    <property type="molecule type" value="Genomic_DNA"/>
</dbReference>